<dbReference type="SUPFAM" id="SSF56801">
    <property type="entry name" value="Acetyl-CoA synthetase-like"/>
    <property type="match status" value="1"/>
</dbReference>
<dbReference type="OMA" id="ERKERNW"/>
<evidence type="ECO:0000256" key="1">
    <source>
        <dbReference type="ARBA" id="ARBA00029454"/>
    </source>
</evidence>
<dbReference type="STRING" id="1283841.A0A084R1N1"/>
<sequence length="274" mass="30589">MMPSRVPRLPEGSVLNLRQALAPDAAVTRVGALSNCYVGYVPPMIHRALLLDCYMTDDSTVMCAQYGPEVLDGHQMACFLTLLGGLMKQFDSSHDGYHRTIIELDVATVEDPKKAAHLSYDPAVFVWDRGWEYSELDDISWRLASNIQSSNLDFGAVVLLCFERPKCIDPPILQVLRLGHTFALVNLSTPPGRIMQICCQTPVTFALTTEAHSETFVEVIVEDVSLAVITDKAGRTTGNYEGPSNPLYFDMSGIGSTEKERKERNWEMKLHRNY</sequence>
<dbReference type="OrthoDB" id="4867135at2759"/>
<evidence type="ECO:0000313" key="3">
    <source>
        <dbReference type="Proteomes" id="UP000028524"/>
    </source>
</evidence>
<dbReference type="Proteomes" id="UP000028524">
    <property type="component" value="Unassembled WGS sequence"/>
</dbReference>
<evidence type="ECO:0000313" key="2">
    <source>
        <dbReference type="EMBL" id="KFA70116.1"/>
    </source>
</evidence>
<dbReference type="HOGENOM" id="CLU_1016259_0_0_1"/>
<dbReference type="PANTHER" id="PTHR45398:SF1">
    <property type="entry name" value="ENZYME, PUTATIVE (JCVI)-RELATED"/>
    <property type="match status" value="1"/>
</dbReference>
<dbReference type="InParanoid" id="A0A084R1N1"/>
<comment type="similarity">
    <text evidence="1">Belongs to the NRP synthetase family.</text>
</comment>
<keyword evidence="3" id="KW-1185">Reference proteome</keyword>
<dbReference type="PANTHER" id="PTHR45398">
    <property type="match status" value="1"/>
</dbReference>
<dbReference type="InterPro" id="IPR042099">
    <property type="entry name" value="ANL_N_sf"/>
</dbReference>
<proteinExistence type="inferred from homology"/>
<dbReference type="Gene3D" id="3.40.50.12780">
    <property type="entry name" value="N-terminal domain of ligase-like"/>
    <property type="match status" value="1"/>
</dbReference>
<reference evidence="2 3" key="1">
    <citation type="journal article" date="2014" name="BMC Genomics">
        <title>Comparative genome sequencing reveals chemotype-specific gene clusters in the toxigenic black mold Stachybotrys.</title>
        <authorList>
            <person name="Semeiks J."/>
            <person name="Borek D."/>
            <person name="Otwinowski Z."/>
            <person name="Grishin N.V."/>
        </authorList>
    </citation>
    <scope>NUCLEOTIDE SEQUENCE [LARGE SCALE GENOMIC DNA]</scope>
    <source>
        <strain evidence="2 3">IBT 40285</strain>
    </source>
</reference>
<protein>
    <submittedName>
        <fullName evidence="2">Uncharacterized protein</fullName>
    </submittedName>
</protein>
<accession>A0A084R1N1</accession>
<dbReference type="AlphaFoldDB" id="A0A084R1N1"/>
<organism evidence="2 3">
    <name type="scientific">Stachybotrys chlorohalonatus (strain IBT 40285)</name>
    <dbReference type="NCBI Taxonomy" id="1283841"/>
    <lineage>
        <taxon>Eukaryota</taxon>
        <taxon>Fungi</taxon>
        <taxon>Dikarya</taxon>
        <taxon>Ascomycota</taxon>
        <taxon>Pezizomycotina</taxon>
        <taxon>Sordariomycetes</taxon>
        <taxon>Hypocreomycetidae</taxon>
        <taxon>Hypocreales</taxon>
        <taxon>Stachybotryaceae</taxon>
        <taxon>Stachybotrys</taxon>
    </lineage>
</organism>
<gene>
    <name evidence="2" type="ORF">S40285_10088</name>
</gene>
<name>A0A084R1N1_STAC4</name>
<dbReference type="EMBL" id="KL659308">
    <property type="protein sequence ID" value="KFA70116.1"/>
    <property type="molecule type" value="Genomic_DNA"/>
</dbReference>